<proteinExistence type="predicted"/>
<organism evidence="7 8">
    <name type="scientific">Brevibacterium celere</name>
    <dbReference type="NCBI Taxonomy" id="225845"/>
    <lineage>
        <taxon>Bacteria</taxon>
        <taxon>Bacillati</taxon>
        <taxon>Actinomycetota</taxon>
        <taxon>Actinomycetes</taxon>
        <taxon>Micrococcales</taxon>
        <taxon>Brevibacteriaceae</taxon>
        <taxon>Brevibacterium</taxon>
    </lineage>
</organism>
<feature type="transmembrane region" description="Helical" evidence="6">
    <location>
        <begin position="153"/>
        <end position="176"/>
    </location>
</feature>
<evidence type="ECO:0000256" key="3">
    <source>
        <dbReference type="ARBA" id="ARBA00022692"/>
    </source>
</evidence>
<dbReference type="EMBL" id="QNSB01000007">
    <property type="protein sequence ID" value="RBP70769.1"/>
    <property type="molecule type" value="Genomic_DNA"/>
</dbReference>
<dbReference type="AlphaFoldDB" id="A0A366IGS8"/>
<dbReference type="PANTHER" id="PTHR30213">
    <property type="entry name" value="INNER MEMBRANE PROTEIN YHJD"/>
    <property type="match status" value="1"/>
</dbReference>
<feature type="transmembrane region" description="Helical" evidence="6">
    <location>
        <begin position="44"/>
        <end position="71"/>
    </location>
</feature>
<keyword evidence="4 6" id="KW-1133">Transmembrane helix</keyword>
<evidence type="ECO:0000256" key="4">
    <source>
        <dbReference type="ARBA" id="ARBA00022989"/>
    </source>
</evidence>
<evidence type="ECO:0000256" key="2">
    <source>
        <dbReference type="ARBA" id="ARBA00022475"/>
    </source>
</evidence>
<gene>
    <name evidence="7" type="ORF">DFO65_10787</name>
</gene>
<keyword evidence="3 6" id="KW-0812">Transmembrane</keyword>
<dbReference type="RefSeq" id="WP_113904568.1">
    <property type="nucleotide sequence ID" value="NZ_QNSB01000007.1"/>
</dbReference>
<evidence type="ECO:0000256" key="1">
    <source>
        <dbReference type="ARBA" id="ARBA00004651"/>
    </source>
</evidence>
<dbReference type="PANTHER" id="PTHR30213:SF1">
    <property type="entry name" value="INNER MEMBRANE PROTEIN YHJD"/>
    <property type="match status" value="1"/>
</dbReference>
<keyword evidence="8" id="KW-1185">Reference proteome</keyword>
<dbReference type="GO" id="GO:0005886">
    <property type="term" value="C:plasma membrane"/>
    <property type="evidence" value="ECO:0007669"/>
    <property type="project" value="UniProtKB-SubCell"/>
</dbReference>
<comment type="caution">
    <text evidence="7">The sequence shown here is derived from an EMBL/GenBank/DDBJ whole genome shotgun (WGS) entry which is preliminary data.</text>
</comment>
<dbReference type="Pfam" id="PF03631">
    <property type="entry name" value="Virul_fac_BrkB"/>
    <property type="match status" value="1"/>
</dbReference>
<name>A0A366IGS8_9MICO</name>
<sequence length="345" mass="36444">MTPAKVLASRSTVAAAGHSAISQPGPAHLIRALGRYLVRMGNQLAGAVTYFLVLAIIPVAMFTFAGLGFVLDVLRPDLVPVIAAELDRIAPGSPALSNALESVLGNWQAVGVVGVLAGLYSGQGFIETLKSAIRTQLAHEIGEIRQEPIVRNFLVNIAILFGLVTGILLTVALTVIGTGLASLIVDFLDLPAWAPVLLILGQLLISLAAAWGIFMFLFTVLPQSPVERSPKMRGSFIGAVSFVVLLNLATILIDLFSGNQAASIFGSLIAVMLTMNLFARLILFVAAWVGTAARDRPAEDTTPDDAITIPRLQAQTLGALLTAAGLIALTLLGFKRLDDREDDHP</sequence>
<feature type="transmembrane region" description="Helical" evidence="6">
    <location>
        <begin position="107"/>
        <end position="126"/>
    </location>
</feature>
<evidence type="ECO:0000256" key="6">
    <source>
        <dbReference type="SAM" id="Phobius"/>
    </source>
</evidence>
<protein>
    <submittedName>
        <fullName evidence="7">Membrane protein</fullName>
    </submittedName>
</protein>
<feature type="transmembrane region" description="Helical" evidence="6">
    <location>
        <begin position="196"/>
        <end position="222"/>
    </location>
</feature>
<feature type="transmembrane region" description="Helical" evidence="6">
    <location>
        <begin position="317"/>
        <end position="334"/>
    </location>
</feature>
<evidence type="ECO:0000313" key="8">
    <source>
        <dbReference type="Proteomes" id="UP000253509"/>
    </source>
</evidence>
<evidence type="ECO:0000256" key="5">
    <source>
        <dbReference type="ARBA" id="ARBA00023136"/>
    </source>
</evidence>
<feature type="transmembrane region" description="Helical" evidence="6">
    <location>
        <begin position="262"/>
        <end position="289"/>
    </location>
</feature>
<comment type="subcellular location">
    <subcellularLocation>
        <location evidence="1">Cell membrane</location>
        <topology evidence="1">Multi-pass membrane protein</topology>
    </subcellularLocation>
</comment>
<keyword evidence="5 6" id="KW-0472">Membrane</keyword>
<dbReference type="InterPro" id="IPR017039">
    <property type="entry name" value="Virul_fac_BrkB"/>
</dbReference>
<reference evidence="7 8" key="1">
    <citation type="submission" date="2018-06" db="EMBL/GenBank/DDBJ databases">
        <title>Freshwater and sediment microbial communities from various areas in North America, analyzing microbe dynamics in response to fracking.</title>
        <authorList>
            <person name="Lamendella R."/>
        </authorList>
    </citation>
    <scope>NUCLEOTIDE SEQUENCE [LARGE SCALE GENOMIC DNA]</scope>
    <source>
        <strain evidence="7 8">3b_TX</strain>
    </source>
</reference>
<accession>A0A366IGS8</accession>
<dbReference type="Proteomes" id="UP000253509">
    <property type="component" value="Unassembled WGS sequence"/>
</dbReference>
<feature type="transmembrane region" description="Helical" evidence="6">
    <location>
        <begin position="234"/>
        <end position="256"/>
    </location>
</feature>
<keyword evidence="2" id="KW-1003">Cell membrane</keyword>
<evidence type="ECO:0000313" key="7">
    <source>
        <dbReference type="EMBL" id="RBP70769.1"/>
    </source>
</evidence>